<dbReference type="Gene3D" id="3.40.50.2300">
    <property type="match status" value="1"/>
</dbReference>
<gene>
    <name evidence="1" type="ORF">M23134_05361</name>
</gene>
<comment type="caution">
    <text evidence="1">The sequence shown here is derived from an EMBL/GenBank/DDBJ whole genome shotgun (WGS) entry which is preliminary data.</text>
</comment>
<dbReference type="PANTHER" id="PTHR43428:SF1">
    <property type="entry name" value="ARSENATE REDUCTASE"/>
    <property type="match status" value="1"/>
</dbReference>
<keyword evidence="2" id="KW-1185">Reference proteome</keyword>
<dbReference type="EMBL" id="AAWS01000008">
    <property type="protein sequence ID" value="EAY30028.1"/>
    <property type="molecule type" value="Genomic_DNA"/>
</dbReference>
<dbReference type="Proteomes" id="UP000004095">
    <property type="component" value="Unassembled WGS sequence"/>
</dbReference>
<sequence>MKTSIFYPGLAAYLAEVTQEFEQIPATRQHQLKEVSQYIRQKLNANQLVQVIVICTHNSRRSHLGQIWLQIAAAFYHIQRFTSFSGGTESTAFHPNAVTALQTAGIEIVCQSADENPVYECRYGAHFPTIEAFSKVYTHATNPTQSFAALMVCTQADQGCPIVTGAEARFSLPYQDPKAYDNTAQQSEQYNERCRQIAREMFFVMSQVF</sequence>
<dbReference type="eggNOG" id="COG0394">
    <property type="taxonomic scope" value="Bacteria"/>
</dbReference>
<evidence type="ECO:0000313" key="1">
    <source>
        <dbReference type="EMBL" id="EAY30028.1"/>
    </source>
</evidence>
<name>A1ZHM1_MICM2</name>
<dbReference type="PANTHER" id="PTHR43428">
    <property type="entry name" value="ARSENATE REDUCTASE"/>
    <property type="match status" value="1"/>
</dbReference>
<organism evidence="1 2">
    <name type="scientific">Microscilla marina ATCC 23134</name>
    <dbReference type="NCBI Taxonomy" id="313606"/>
    <lineage>
        <taxon>Bacteria</taxon>
        <taxon>Pseudomonadati</taxon>
        <taxon>Bacteroidota</taxon>
        <taxon>Cytophagia</taxon>
        <taxon>Cytophagales</taxon>
        <taxon>Microscillaceae</taxon>
        <taxon>Microscilla</taxon>
    </lineage>
</organism>
<dbReference type="InterPro" id="IPR036196">
    <property type="entry name" value="Ptyr_pPase_sf"/>
</dbReference>
<accession>A1ZHM1</accession>
<proteinExistence type="predicted"/>
<evidence type="ECO:0000313" key="2">
    <source>
        <dbReference type="Proteomes" id="UP000004095"/>
    </source>
</evidence>
<dbReference type="RefSeq" id="WP_002695553.1">
    <property type="nucleotide sequence ID" value="NZ_AAWS01000008.1"/>
</dbReference>
<reference evidence="1 2" key="1">
    <citation type="submission" date="2007-01" db="EMBL/GenBank/DDBJ databases">
        <authorList>
            <person name="Haygood M."/>
            <person name="Podell S."/>
            <person name="Anderson C."/>
            <person name="Hopkinson B."/>
            <person name="Roe K."/>
            <person name="Barbeau K."/>
            <person name="Gaasterland T."/>
            <person name="Ferriera S."/>
            <person name="Johnson J."/>
            <person name="Kravitz S."/>
            <person name="Beeson K."/>
            <person name="Sutton G."/>
            <person name="Rogers Y.-H."/>
            <person name="Friedman R."/>
            <person name="Frazier M."/>
            <person name="Venter J.C."/>
        </authorList>
    </citation>
    <scope>NUCLEOTIDE SEQUENCE [LARGE SCALE GENOMIC DNA]</scope>
    <source>
        <strain evidence="1 2">ATCC 23134</strain>
    </source>
</reference>
<dbReference type="SUPFAM" id="SSF52788">
    <property type="entry name" value="Phosphotyrosine protein phosphatases I"/>
    <property type="match status" value="1"/>
</dbReference>
<protein>
    <submittedName>
        <fullName evidence="1">Arsenate reductase</fullName>
    </submittedName>
</protein>
<dbReference type="AlphaFoldDB" id="A1ZHM1"/>